<evidence type="ECO:0000313" key="1">
    <source>
        <dbReference type="EMBL" id="SEA96268.1"/>
    </source>
</evidence>
<organism evidence="1 2">
    <name type="scientific">Trichococcus collinsii</name>
    <dbReference type="NCBI Taxonomy" id="157076"/>
    <lineage>
        <taxon>Bacteria</taxon>
        <taxon>Bacillati</taxon>
        <taxon>Bacillota</taxon>
        <taxon>Bacilli</taxon>
        <taxon>Lactobacillales</taxon>
        <taxon>Carnobacteriaceae</taxon>
        <taxon>Trichococcus</taxon>
    </lineage>
</organism>
<evidence type="ECO:0000313" key="2">
    <source>
        <dbReference type="Proteomes" id="UP000199042"/>
    </source>
</evidence>
<accession>A0AB38A3Z6</accession>
<name>A0AB38A3Z6_9LACT</name>
<proteinExistence type="predicted"/>
<protein>
    <submittedName>
        <fullName evidence="1">Uncharacterized protein</fullName>
    </submittedName>
</protein>
<dbReference type="EMBL" id="FNQH01000013">
    <property type="protein sequence ID" value="SEA96268.1"/>
    <property type="molecule type" value="Genomic_DNA"/>
</dbReference>
<keyword evidence="2" id="KW-1185">Reference proteome</keyword>
<gene>
    <name evidence="1" type="ORF">SAMN04488525_11341</name>
</gene>
<dbReference type="RefSeq" id="WP_086987756.1">
    <property type="nucleotide sequence ID" value="NZ_FJNA01000005.1"/>
</dbReference>
<comment type="caution">
    <text evidence="1">The sequence shown here is derived from an EMBL/GenBank/DDBJ whole genome shotgun (WGS) entry which is preliminary data.</text>
</comment>
<dbReference type="AlphaFoldDB" id="A0AB38A3Z6"/>
<dbReference type="Proteomes" id="UP000199042">
    <property type="component" value="Unassembled WGS sequence"/>
</dbReference>
<reference evidence="1 2" key="1">
    <citation type="submission" date="2016-10" db="EMBL/GenBank/DDBJ databases">
        <authorList>
            <person name="Varghese N."/>
            <person name="Submissions S."/>
        </authorList>
    </citation>
    <scope>NUCLEOTIDE SEQUENCE [LARGE SCALE GENOMIC DNA]</scope>
    <source>
        <strain evidence="1 2">DSM 14526</strain>
    </source>
</reference>
<sequence length="87" mass="10152">MSMELELYKFIAENSIENHWENENKECLIWIPYYLLDGFVTKFSYFFETEDNAIGYLQHDCVCIDLVALGMDDEIDLSEIISKGVEG</sequence>